<dbReference type="GeneID" id="19978426"/>
<keyword evidence="2" id="KW-1185">Reference proteome</keyword>
<dbReference type="HOGENOM" id="CLU_021599_5_2_1"/>
<proteinExistence type="predicted"/>
<accession>W2S6U1</accession>
<organism evidence="1 2">
    <name type="scientific">Cyphellophora europaea (strain CBS 101466)</name>
    <name type="common">Phialophora europaea</name>
    <dbReference type="NCBI Taxonomy" id="1220924"/>
    <lineage>
        <taxon>Eukaryota</taxon>
        <taxon>Fungi</taxon>
        <taxon>Dikarya</taxon>
        <taxon>Ascomycota</taxon>
        <taxon>Pezizomycotina</taxon>
        <taxon>Eurotiomycetes</taxon>
        <taxon>Chaetothyriomycetidae</taxon>
        <taxon>Chaetothyriales</taxon>
        <taxon>Cyphellophoraceae</taxon>
        <taxon>Cyphellophora</taxon>
    </lineage>
</organism>
<dbReference type="EMBL" id="KI635847">
    <property type="protein sequence ID" value="ETN43763.1"/>
    <property type="molecule type" value="Genomic_DNA"/>
</dbReference>
<dbReference type="OrthoDB" id="3525185at2759"/>
<evidence type="ECO:0008006" key="3">
    <source>
        <dbReference type="Google" id="ProtNLM"/>
    </source>
</evidence>
<dbReference type="Proteomes" id="UP000030752">
    <property type="component" value="Unassembled WGS sequence"/>
</dbReference>
<name>W2S6U1_CYPE1</name>
<dbReference type="AlphaFoldDB" id="W2S6U1"/>
<sequence>MCLLAVPITQENVIRAGFGTWPAFFADPIQHRLASQCLLSLSRVYFARHHGSPELINQGTALYVKSLKTLHSALGDVKVRTADDTLFAVMILGLYEMLELSSTDGWIAHALGLGKVIETRGAKSFDGPEQRILFECNRFIIILASLAGNKATFLSLNEWKTEPWASAPESKGLLHYLLDLFADLATLKAETLKSSTTTQLGVRSQISRVMADLLEWRAAWDIINSREVLEVPNPTIDDQAVLPTVLQFNSIHIANDMCLYDACFVQAFRVLKWAGGANDAAYFALNERAALEICQTIDYLQHSAPWMTAQFLVLFPLRMAFLAVEHSPSPLRTWVERKLTMFTTSQQGWGVAKKLHYYGSK</sequence>
<evidence type="ECO:0000313" key="2">
    <source>
        <dbReference type="Proteomes" id="UP000030752"/>
    </source>
</evidence>
<dbReference type="STRING" id="1220924.W2S6U1"/>
<dbReference type="eggNOG" id="ENOG502SREK">
    <property type="taxonomic scope" value="Eukaryota"/>
</dbReference>
<dbReference type="VEuPathDB" id="FungiDB:HMPREF1541_11087"/>
<dbReference type="PANTHER" id="PTHR38111:SF2">
    <property type="entry name" value="FINGER DOMAIN PROTEIN, PUTATIVE (AFU_ORTHOLOGUE AFUA_1G01560)-RELATED"/>
    <property type="match status" value="1"/>
</dbReference>
<dbReference type="InterPro" id="IPR021858">
    <property type="entry name" value="Fun_TF"/>
</dbReference>
<dbReference type="Pfam" id="PF11951">
    <property type="entry name" value="Fungal_trans_2"/>
    <property type="match status" value="1"/>
</dbReference>
<evidence type="ECO:0000313" key="1">
    <source>
        <dbReference type="EMBL" id="ETN43763.1"/>
    </source>
</evidence>
<dbReference type="InParanoid" id="W2S6U1"/>
<dbReference type="RefSeq" id="XP_008713978.1">
    <property type="nucleotide sequence ID" value="XM_008715756.1"/>
</dbReference>
<protein>
    <recommendedName>
        <fullName evidence="3">Transcription factor domain-containing protein</fullName>
    </recommendedName>
</protein>
<gene>
    <name evidence="1" type="ORF">HMPREF1541_11087</name>
</gene>
<dbReference type="InterPro" id="IPR053178">
    <property type="entry name" value="Osmoadaptation_assoc"/>
</dbReference>
<dbReference type="PANTHER" id="PTHR38111">
    <property type="entry name" value="ZN(2)-C6 FUNGAL-TYPE DOMAIN-CONTAINING PROTEIN-RELATED"/>
    <property type="match status" value="1"/>
</dbReference>
<reference evidence="1 2" key="1">
    <citation type="submission" date="2013-03" db="EMBL/GenBank/DDBJ databases">
        <title>The Genome Sequence of Phialophora europaea CBS 101466.</title>
        <authorList>
            <consortium name="The Broad Institute Genomics Platform"/>
            <person name="Cuomo C."/>
            <person name="de Hoog S."/>
            <person name="Gorbushina A."/>
            <person name="Walker B."/>
            <person name="Young S.K."/>
            <person name="Zeng Q."/>
            <person name="Gargeya S."/>
            <person name="Fitzgerald M."/>
            <person name="Haas B."/>
            <person name="Abouelleil A."/>
            <person name="Allen A.W."/>
            <person name="Alvarado L."/>
            <person name="Arachchi H.M."/>
            <person name="Berlin A.M."/>
            <person name="Chapman S.B."/>
            <person name="Gainer-Dewar J."/>
            <person name="Goldberg J."/>
            <person name="Griggs A."/>
            <person name="Gujja S."/>
            <person name="Hansen M."/>
            <person name="Howarth C."/>
            <person name="Imamovic A."/>
            <person name="Ireland A."/>
            <person name="Larimer J."/>
            <person name="McCowan C."/>
            <person name="Murphy C."/>
            <person name="Pearson M."/>
            <person name="Poon T.W."/>
            <person name="Priest M."/>
            <person name="Roberts A."/>
            <person name="Saif S."/>
            <person name="Shea T."/>
            <person name="Sisk P."/>
            <person name="Sykes S."/>
            <person name="Wortman J."/>
            <person name="Nusbaum C."/>
            <person name="Birren B."/>
        </authorList>
    </citation>
    <scope>NUCLEOTIDE SEQUENCE [LARGE SCALE GENOMIC DNA]</scope>
    <source>
        <strain evidence="1 2">CBS 101466</strain>
    </source>
</reference>